<proteinExistence type="predicted"/>
<sequence>MKIVVIGGTGLIGSKVVSILAEQGHEAVPAAPDTGVNTLTGEGLAEALDGADVVVDVSNSPSFEAEPALEFFRTATGNVLAAEEKAGVGHHVALSVVGTQRLAESGYMRAKIVQEQLITESAVPYSIVHATQFFEFIAGITDDATHDGVVRLAPADIQPIAAQDVSAAVARVAVGSPLNGIEEIAGPERFRLDELVRTTLAARQDPREVRTDPSARYFGATLEETTLVPAGEAQLGATRLADWQAAQPAR</sequence>
<dbReference type="Proteomes" id="UP000295621">
    <property type="component" value="Unassembled WGS sequence"/>
</dbReference>
<comment type="caution">
    <text evidence="3">The sequence shown here is derived from an EMBL/GenBank/DDBJ whole genome shotgun (WGS) entry which is preliminary data.</text>
</comment>
<evidence type="ECO:0000259" key="2">
    <source>
        <dbReference type="Pfam" id="PF13460"/>
    </source>
</evidence>
<reference evidence="3 4" key="1">
    <citation type="submission" date="2019-02" db="EMBL/GenBank/DDBJ databases">
        <title>Draft genome sequences of novel Actinobacteria.</title>
        <authorList>
            <person name="Sahin N."/>
            <person name="Ay H."/>
            <person name="Saygin H."/>
        </authorList>
    </citation>
    <scope>NUCLEOTIDE SEQUENCE [LARGE SCALE GENOMIC DNA]</scope>
    <source>
        <strain evidence="3 4">KC603</strain>
    </source>
</reference>
<dbReference type="RefSeq" id="WP_131983532.1">
    <property type="nucleotide sequence ID" value="NZ_SMKL01000028.1"/>
</dbReference>
<dbReference type="Pfam" id="PF13460">
    <property type="entry name" value="NAD_binding_10"/>
    <property type="match status" value="1"/>
</dbReference>
<dbReference type="InterPro" id="IPR016040">
    <property type="entry name" value="NAD(P)-bd_dom"/>
</dbReference>
<dbReference type="AlphaFoldDB" id="A0A4R4RLY1"/>
<evidence type="ECO:0000313" key="3">
    <source>
        <dbReference type="EMBL" id="TDC50718.1"/>
    </source>
</evidence>
<protein>
    <submittedName>
        <fullName evidence="3">SDR family oxidoreductase</fullName>
    </submittedName>
</protein>
<feature type="domain" description="NAD(P)-binding" evidence="2">
    <location>
        <begin position="7"/>
        <end position="171"/>
    </location>
</feature>
<keyword evidence="4" id="KW-1185">Reference proteome</keyword>
<evidence type="ECO:0000313" key="4">
    <source>
        <dbReference type="Proteomes" id="UP000295621"/>
    </source>
</evidence>
<dbReference type="EMBL" id="SMKL01000028">
    <property type="protein sequence ID" value="TDC50718.1"/>
    <property type="molecule type" value="Genomic_DNA"/>
</dbReference>
<keyword evidence="1" id="KW-0521">NADP</keyword>
<evidence type="ECO:0000256" key="1">
    <source>
        <dbReference type="ARBA" id="ARBA00022857"/>
    </source>
</evidence>
<dbReference type="Gene3D" id="3.40.50.720">
    <property type="entry name" value="NAD(P)-binding Rossmann-like Domain"/>
    <property type="match status" value="1"/>
</dbReference>
<dbReference type="PANTHER" id="PTHR42748">
    <property type="entry name" value="NITROGEN METABOLITE REPRESSION PROTEIN NMRA FAMILY MEMBER"/>
    <property type="match status" value="1"/>
</dbReference>
<dbReference type="PANTHER" id="PTHR42748:SF3">
    <property type="entry name" value="BLL4366 PROTEIN"/>
    <property type="match status" value="1"/>
</dbReference>
<dbReference type="OrthoDB" id="9771302at2"/>
<dbReference type="InterPro" id="IPR036291">
    <property type="entry name" value="NAD(P)-bd_dom_sf"/>
</dbReference>
<accession>A0A4R4RLY1</accession>
<dbReference type="InterPro" id="IPR051164">
    <property type="entry name" value="NmrA-like_oxidored"/>
</dbReference>
<name>A0A4R4RLY1_9ACTN</name>
<organism evidence="3 4">
    <name type="scientific">Jiangella ureilytica</name>
    <dbReference type="NCBI Taxonomy" id="2530374"/>
    <lineage>
        <taxon>Bacteria</taxon>
        <taxon>Bacillati</taxon>
        <taxon>Actinomycetota</taxon>
        <taxon>Actinomycetes</taxon>
        <taxon>Jiangellales</taxon>
        <taxon>Jiangellaceae</taxon>
        <taxon>Jiangella</taxon>
    </lineage>
</organism>
<gene>
    <name evidence="3" type="ORF">E1212_14240</name>
</gene>
<dbReference type="SUPFAM" id="SSF51735">
    <property type="entry name" value="NAD(P)-binding Rossmann-fold domains"/>
    <property type="match status" value="1"/>
</dbReference>